<dbReference type="EMBL" id="GBRH01251345">
    <property type="protein sequence ID" value="JAD46550.1"/>
    <property type="molecule type" value="Transcribed_RNA"/>
</dbReference>
<evidence type="ECO:0000313" key="1">
    <source>
        <dbReference type="EMBL" id="JAD46550.1"/>
    </source>
</evidence>
<dbReference type="AlphaFoldDB" id="A0A0A9AC37"/>
<name>A0A0A9AC37_ARUDO</name>
<reference evidence="1" key="1">
    <citation type="submission" date="2014-09" db="EMBL/GenBank/DDBJ databases">
        <authorList>
            <person name="Magalhaes I.L.F."/>
            <person name="Oliveira U."/>
            <person name="Santos F.R."/>
            <person name="Vidigal T.H.D.A."/>
            <person name="Brescovit A.D."/>
            <person name="Santos A.J."/>
        </authorList>
    </citation>
    <scope>NUCLEOTIDE SEQUENCE</scope>
    <source>
        <tissue evidence="1">Shoot tissue taken approximately 20 cm above the soil surface</tissue>
    </source>
</reference>
<accession>A0A0A9AC37</accession>
<reference evidence="1" key="2">
    <citation type="journal article" date="2015" name="Data Brief">
        <title>Shoot transcriptome of the giant reed, Arundo donax.</title>
        <authorList>
            <person name="Barrero R.A."/>
            <person name="Guerrero F.D."/>
            <person name="Moolhuijzen P."/>
            <person name="Goolsby J.A."/>
            <person name="Tidwell J."/>
            <person name="Bellgard S.E."/>
            <person name="Bellgard M.I."/>
        </authorList>
    </citation>
    <scope>NUCLEOTIDE SEQUENCE</scope>
    <source>
        <tissue evidence="1">Shoot tissue taken approximately 20 cm above the soil surface</tissue>
    </source>
</reference>
<proteinExistence type="predicted"/>
<protein>
    <submittedName>
        <fullName evidence="1">Uncharacterized protein</fullName>
    </submittedName>
</protein>
<organism evidence="1">
    <name type="scientific">Arundo donax</name>
    <name type="common">Giant reed</name>
    <name type="synonym">Donax arundinaceus</name>
    <dbReference type="NCBI Taxonomy" id="35708"/>
    <lineage>
        <taxon>Eukaryota</taxon>
        <taxon>Viridiplantae</taxon>
        <taxon>Streptophyta</taxon>
        <taxon>Embryophyta</taxon>
        <taxon>Tracheophyta</taxon>
        <taxon>Spermatophyta</taxon>
        <taxon>Magnoliopsida</taxon>
        <taxon>Liliopsida</taxon>
        <taxon>Poales</taxon>
        <taxon>Poaceae</taxon>
        <taxon>PACMAD clade</taxon>
        <taxon>Arundinoideae</taxon>
        <taxon>Arundineae</taxon>
        <taxon>Arundo</taxon>
    </lineage>
</organism>
<sequence length="22" mass="2640">MWLIFFNLLRIHIHAIMMAVLG</sequence>